<dbReference type="InterPro" id="IPR032710">
    <property type="entry name" value="NTF2-like_dom_sf"/>
</dbReference>
<dbReference type="EMBL" id="MU865394">
    <property type="protein sequence ID" value="KAK4224402.1"/>
    <property type="molecule type" value="Genomic_DNA"/>
</dbReference>
<accession>A0AAN7GSP2</accession>
<comment type="caution">
    <text evidence="1">The sequence shown here is derived from an EMBL/GenBank/DDBJ whole genome shotgun (WGS) entry which is preliminary data.</text>
</comment>
<evidence type="ECO:0000313" key="2">
    <source>
        <dbReference type="Proteomes" id="UP001301958"/>
    </source>
</evidence>
<sequence length="148" mass="16461">MSPLREQILATAKEFTKAHNDCDIEAIRAVLAPDFIGHFNQTSLPAHTLGDKTKDEYIKWQKETYPLFATYNCKLVDVVVDEAHLKAVLYMDIEGTTTVPGITDKYVSKYIHKITVTEDGKLVKGFDSFVDSASMVGFMEKIAAAVGK</sequence>
<reference evidence="1" key="2">
    <citation type="submission" date="2023-05" db="EMBL/GenBank/DDBJ databases">
        <authorList>
            <consortium name="Lawrence Berkeley National Laboratory"/>
            <person name="Steindorff A."/>
            <person name="Hensen N."/>
            <person name="Bonometti L."/>
            <person name="Westerberg I."/>
            <person name="Brannstrom I.O."/>
            <person name="Guillou S."/>
            <person name="Cros-Aarteil S."/>
            <person name="Calhoun S."/>
            <person name="Haridas S."/>
            <person name="Kuo A."/>
            <person name="Mondo S."/>
            <person name="Pangilinan J."/>
            <person name="Riley R."/>
            <person name="Labutti K."/>
            <person name="Andreopoulos B."/>
            <person name="Lipzen A."/>
            <person name="Chen C."/>
            <person name="Yanf M."/>
            <person name="Daum C."/>
            <person name="Ng V."/>
            <person name="Clum A."/>
            <person name="Ohm R."/>
            <person name="Martin F."/>
            <person name="Silar P."/>
            <person name="Natvig D."/>
            <person name="Lalanne C."/>
            <person name="Gautier V."/>
            <person name="Ament-Velasquez S.L."/>
            <person name="Kruys A."/>
            <person name="Hutchinson M.I."/>
            <person name="Powell A.J."/>
            <person name="Barry K."/>
            <person name="Miller A.N."/>
            <person name="Grigoriev I.V."/>
            <person name="Debuchy R."/>
            <person name="Gladieux P."/>
            <person name="Thoren M.H."/>
            <person name="Johannesson H."/>
        </authorList>
    </citation>
    <scope>NUCLEOTIDE SEQUENCE</scope>
    <source>
        <strain evidence="1">CBS 990.96</strain>
    </source>
</reference>
<dbReference type="PANTHER" id="PTHR39598:SF1">
    <property type="entry name" value="AUSTINOID BIOSYNTHESIS CLUSTERS PROTEIN F-RELATED"/>
    <property type="match status" value="1"/>
</dbReference>
<protein>
    <recommendedName>
        <fullName evidence="3">SnoaL-like domain-containing protein</fullName>
    </recommendedName>
</protein>
<dbReference type="InterPro" id="IPR050977">
    <property type="entry name" value="Fungal_Meroterpenoid_Isomerase"/>
</dbReference>
<keyword evidence="2" id="KW-1185">Reference proteome</keyword>
<evidence type="ECO:0000313" key="1">
    <source>
        <dbReference type="EMBL" id="KAK4224402.1"/>
    </source>
</evidence>
<proteinExistence type="predicted"/>
<organism evidence="1 2">
    <name type="scientific">Podospora fimiseda</name>
    <dbReference type="NCBI Taxonomy" id="252190"/>
    <lineage>
        <taxon>Eukaryota</taxon>
        <taxon>Fungi</taxon>
        <taxon>Dikarya</taxon>
        <taxon>Ascomycota</taxon>
        <taxon>Pezizomycotina</taxon>
        <taxon>Sordariomycetes</taxon>
        <taxon>Sordariomycetidae</taxon>
        <taxon>Sordariales</taxon>
        <taxon>Podosporaceae</taxon>
        <taxon>Podospora</taxon>
    </lineage>
</organism>
<dbReference type="PANTHER" id="PTHR39598">
    <property type="entry name" value="AUSTINOL SYNTHESIS PROTEIN F-RELATED"/>
    <property type="match status" value="1"/>
</dbReference>
<evidence type="ECO:0008006" key="3">
    <source>
        <dbReference type="Google" id="ProtNLM"/>
    </source>
</evidence>
<reference evidence="1" key="1">
    <citation type="journal article" date="2023" name="Mol. Phylogenet. Evol.">
        <title>Genome-scale phylogeny and comparative genomics of the fungal order Sordariales.</title>
        <authorList>
            <person name="Hensen N."/>
            <person name="Bonometti L."/>
            <person name="Westerberg I."/>
            <person name="Brannstrom I.O."/>
            <person name="Guillou S."/>
            <person name="Cros-Aarteil S."/>
            <person name="Calhoun S."/>
            <person name="Haridas S."/>
            <person name="Kuo A."/>
            <person name="Mondo S."/>
            <person name="Pangilinan J."/>
            <person name="Riley R."/>
            <person name="LaButti K."/>
            <person name="Andreopoulos B."/>
            <person name="Lipzen A."/>
            <person name="Chen C."/>
            <person name="Yan M."/>
            <person name="Daum C."/>
            <person name="Ng V."/>
            <person name="Clum A."/>
            <person name="Steindorff A."/>
            <person name="Ohm R.A."/>
            <person name="Martin F."/>
            <person name="Silar P."/>
            <person name="Natvig D.O."/>
            <person name="Lalanne C."/>
            <person name="Gautier V."/>
            <person name="Ament-Velasquez S.L."/>
            <person name="Kruys A."/>
            <person name="Hutchinson M.I."/>
            <person name="Powell A.J."/>
            <person name="Barry K."/>
            <person name="Miller A.N."/>
            <person name="Grigoriev I.V."/>
            <person name="Debuchy R."/>
            <person name="Gladieux P."/>
            <person name="Hiltunen Thoren M."/>
            <person name="Johannesson H."/>
        </authorList>
    </citation>
    <scope>NUCLEOTIDE SEQUENCE</scope>
    <source>
        <strain evidence="1">CBS 990.96</strain>
    </source>
</reference>
<gene>
    <name evidence="1" type="ORF">QBC38DRAFT_547730</name>
</gene>
<dbReference type="Proteomes" id="UP001301958">
    <property type="component" value="Unassembled WGS sequence"/>
</dbReference>
<dbReference type="AlphaFoldDB" id="A0AAN7GSP2"/>
<name>A0AAN7GSP2_9PEZI</name>
<dbReference type="Gene3D" id="3.10.450.50">
    <property type="match status" value="1"/>
</dbReference>
<dbReference type="SUPFAM" id="SSF54427">
    <property type="entry name" value="NTF2-like"/>
    <property type="match status" value="1"/>
</dbReference>